<keyword evidence="2" id="KW-0808">Transferase</keyword>
<dbReference type="GO" id="GO:0005524">
    <property type="term" value="F:ATP binding"/>
    <property type="evidence" value="ECO:0007669"/>
    <property type="project" value="UniProtKB-KW"/>
</dbReference>
<dbReference type="InterPro" id="IPR011009">
    <property type="entry name" value="Kinase-like_dom_sf"/>
</dbReference>
<dbReference type="OrthoDB" id="266718at2759"/>
<dbReference type="PANTHER" id="PTHR46716:SF1">
    <property type="entry name" value="MITOGEN-ACTIVATED PROTEIN KINASE KINASE KINASE 7"/>
    <property type="match status" value="1"/>
</dbReference>
<gene>
    <name evidence="7" type="ORF">FWILDA_LOCUS14887</name>
</gene>
<evidence type="ECO:0000256" key="4">
    <source>
        <dbReference type="ARBA" id="ARBA00022777"/>
    </source>
</evidence>
<keyword evidence="4" id="KW-0418">Kinase</keyword>
<evidence type="ECO:0000259" key="6">
    <source>
        <dbReference type="PROSITE" id="PS50011"/>
    </source>
</evidence>
<dbReference type="Pfam" id="PF07714">
    <property type="entry name" value="PK_Tyr_Ser-Thr"/>
    <property type="match status" value="1"/>
</dbReference>
<dbReference type="PANTHER" id="PTHR46716">
    <property type="entry name" value="MITOGEN-ACTIVATED PROTEIN KINASE KINASE KINASE 7"/>
    <property type="match status" value="1"/>
</dbReference>
<keyword evidence="8" id="KW-1185">Reference proteome</keyword>
<dbReference type="Gene3D" id="1.10.510.10">
    <property type="entry name" value="Transferase(Phosphotransferase) domain 1"/>
    <property type="match status" value="1"/>
</dbReference>
<evidence type="ECO:0000256" key="1">
    <source>
        <dbReference type="ARBA" id="ARBA00022527"/>
    </source>
</evidence>
<comment type="caution">
    <text evidence="7">The sequence shown here is derived from an EMBL/GenBank/DDBJ whole genome shotgun (WGS) entry which is preliminary data.</text>
</comment>
<evidence type="ECO:0000256" key="2">
    <source>
        <dbReference type="ARBA" id="ARBA00022679"/>
    </source>
</evidence>
<dbReference type="EMBL" id="CAMKVN010007069">
    <property type="protein sequence ID" value="CAI2191061.1"/>
    <property type="molecule type" value="Genomic_DNA"/>
</dbReference>
<dbReference type="Proteomes" id="UP001153678">
    <property type="component" value="Unassembled WGS sequence"/>
</dbReference>
<sequence length="257" mass="29747">GNILCCGHRKILIGDLGISKSSNELTDKNDNNGDKIYGIIPYMAPEVFHGQDYTTASDIYSLGMIMWELMTGRRPFWDQDHDTELIIRICDNIRPPIVTNAPEGYIELMKKCWHPDPNKRPTANYLKEVVDSMVSIEFNNLYSGNPFVDYQKHNLSSNDKRNLTDDLNDKNQGNKKSRLSDYDYLTKELEIDINTNIVNNNEAVNDMTMMKDEELSMSEYAIRNQFHQSSRENQVQLQLMNNIHNFCLVGLKVQHNY</sequence>
<keyword evidence="1" id="KW-0723">Serine/threonine-protein kinase</keyword>
<evidence type="ECO:0000313" key="7">
    <source>
        <dbReference type="EMBL" id="CAI2191061.1"/>
    </source>
</evidence>
<dbReference type="GO" id="GO:0006955">
    <property type="term" value="P:immune response"/>
    <property type="evidence" value="ECO:0007669"/>
    <property type="project" value="TreeGrafter"/>
</dbReference>
<protein>
    <submittedName>
        <fullName evidence="7">3457_t:CDS:1</fullName>
    </submittedName>
</protein>
<accession>A0A9W4X6Y9</accession>
<feature type="non-terminal residue" evidence="7">
    <location>
        <position position="1"/>
    </location>
</feature>
<dbReference type="InterPro" id="IPR001245">
    <property type="entry name" value="Ser-Thr/Tyr_kinase_cat_dom"/>
</dbReference>
<dbReference type="GO" id="GO:0004709">
    <property type="term" value="F:MAP kinase kinase kinase activity"/>
    <property type="evidence" value="ECO:0007669"/>
    <property type="project" value="TreeGrafter"/>
</dbReference>
<evidence type="ECO:0000256" key="3">
    <source>
        <dbReference type="ARBA" id="ARBA00022741"/>
    </source>
</evidence>
<name>A0A9W4X6Y9_9GLOM</name>
<keyword evidence="3" id="KW-0547">Nucleotide-binding</keyword>
<dbReference type="PROSITE" id="PS50011">
    <property type="entry name" value="PROTEIN_KINASE_DOM"/>
    <property type="match status" value="1"/>
</dbReference>
<feature type="domain" description="Protein kinase" evidence="6">
    <location>
        <begin position="1"/>
        <end position="148"/>
    </location>
</feature>
<reference evidence="7" key="1">
    <citation type="submission" date="2022-08" db="EMBL/GenBank/DDBJ databases">
        <authorList>
            <person name="Kallberg Y."/>
            <person name="Tangrot J."/>
            <person name="Rosling A."/>
        </authorList>
    </citation>
    <scope>NUCLEOTIDE SEQUENCE</scope>
    <source>
        <strain evidence="7">Wild A</strain>
    </source>
</reference>
<dbReference type="GO" id="GO:0007254">
    <property type="term" value="P:JNK cascade"/>
    <property type="evidence" value="ECO:0007669"/>
    <property type="project" value="TreeGrafter"/>
</dbReference>
<dbReference type="SUPFAM" id="SSF56112">
    <property type="entry name" value="Protein kinase-like (PK-like)"/>
    <property type="match status" value="1"/>
</dbReference>
<keyword evidence="5" id="KW-0067">ATP-binding</keyword>
<evidence type="ECO:0000256" key="5">
    <source>
        <dbReference type="ARBA" id="ARBA00022840"/>
    </source>
</evidence>
<dbReference type="InterPro" id="IPR000719">
    <property type="entry name" value="Prot_kinase_dom"/>
</dbReference>
<organism evidence="7 8">
    <name type="scientific">Funneliformis geosporum</name>
    <dbReference type="NCBI Taxonomy" id="1117311"/>
    <lineage>
        <taxon>Eukaryota</taxon>
        <taxon>Fungi</taxon>
        <taxon>Fungi incertae sedis</taxon>
        <taxon>Mucoromycota</taxon>
        <taxon>Glomeromycotina</taxon>
        <taxon>Glomeromycetes</taxon>
        <taxon>Glomerales</taxon>
        <taxon>Glomeraceae</taxon>
        <taxon>Funneliformis</taxon>
    </lineage>
</organism>
<dbReference type="AlphaFoldDB" id="A0A9W4X6Y9"/>
<proteinExistence type="predicted"/>
<evidence type="ECO:0000313" key="8">
    <source>
        <dbReference type="Proteomes" id="UP001153678"/>
    </source>
</evidence>